<evidence type="ECO:0000313" key="4">
    <source>
        <dbReference type="Proteomes" id="UP001161438"/>
    </source>
</evidence>
<evidence type="ECO:0000256" key="1">
    <source>
        <dbReference type="SAM" id="MobiDB-lite"/>
    </source>
</evidence>
<gene>
    <name evidence="3" type="primary">SMKI14G1390</name>
    <name evidence="3" type="ORF">SMKI_14G1390</name>
</gene>
<reference evidence="3" key="1">
    <citation type="submission" date="2022-10" db="EMBL/GenBank/DDBJ databases">
        <authorList>
            <person name="Byrne P K."/>
        </authorList>
    </citation>
    <scope>NUCLEOTIDE SEQUENCE</scope>
    <source>
        <strain evidence="3">IFO1815</strain>
    </source>
</reference>
<dbReference type="AlphaFoldDB" id="A0AA35IUX2"/>
<proteinExistence type="predicted"/>
<protein>
    <recommendedName>
        <fullName evidence="5">Kar1p</fullName>
    </recommendedName>
</protein>
<sequence length="433" mass="50162">MNVTPPKDGNHRFSKKNRFNMSKSRFHKLNDHAQRINVPEDRDSIVSSNTTSIMTDDAFDYNGGITSNTKDANSDIDENNDIIKEENSNKKDTGYNPFYSGPNISQRYTQFRKREFKPTLSKNETVRCTLDEDSIRSDEDDNTENELHFTPRIKEPSILRSSLLEQRNGLQAGSTVLKEPQAKLNPTVNNRNSSKRKSSAVLRKQLGKPLPLPYLNSSNVSNTPTLQRREEVFTDEVVQKKRELIESKWHRLLLHDKKMVEKKLESLREYERKRISSQGNYVSSSQQDNSFKVSTPTKSYVSLEQTSIPNISDIKTPNNILGKERRETNNNTLNFQGQGDPIQRLQSEIEMHTEKLDTIIRLLKNDTSTSEVNKSTSNGDIGPGQINGERWWKSMMMICKKSGNTLRKYREYFLWTFCIFILLYCNIYVYYKL</sequence>
<evidence type="ECO:0000256" key="2">
    <source>
        <dbReference type="SAM" id="Phobius"/>
    </source>
</evidence>
<evidence type="ECO:0008006" key="5">
    <source>
        <dbReference type="Google" id="ProtNLM"/>
    </source>
</evidence>
<feature type="region of interest" description="Disordered" evidence="1">
    <location>
        <begin position="173"/>
        <end position="227"/>
    </location>
</feature>
<evidence type="ECO:0000313" key="3">
    <source>
        <dbReference type="EMBL" id="CAI4035930.1"/>
    </source>
</evidence>
<feature type="region of interest" description="Disordered" evidence="1">
    <location>
        <begin position="133"/>
        <end position="153"/>
    </location>
</feature>
<dbReference type="EMBL" id="OX365770">
    <property type="protein sequence ID" value="CAI4035930.1"/>
    <property type="molecule type" value="Genomic_DNA"/>
</dbReference>
<keyword evidence="2" id="KW-0472">Membrane</keyword>
<feature type="compositionally biased region" description="Polar residues" evidence="1">
    <location>
        <begin position="215"/>
        <end position="226"/>
    </location>
</feature>
<organism evidence="3 4">
    <name type="scientific">Saccharomyces mikatae IFO 1815</name>
    <dbReference type="NCBI Taxonomy" id="226126"/>
    <lineage>
        <taxon>Eukaryota</taxon>
        <taxon>Fungi</taxon>
        <taxon>Dikarya</taxon>
        <taxon>Ascomycota</taxon>
        <taxon>Saccharomycotina</taxon>
        <taxon>Saccharomycetes</taxon>
        <taxon>Saccharomycetales</taxon>
        <taxon>Saccharomycetaceae</taxon>
        <taxon>Saccharomyces</taxon>
    </lineage>
</organism>
<keyword evidence="2" id="KW-1133">Transmembrane helix</keyword>
<keyword evidence="4" id="KW-1185">Reference proteome</keyword>
<accession>A0AA35IUX2</accession>
<dbReference type="RefSeq" id="XP_056079050.1">
    <property type="nucleotide sequence ID" value="XM_056225209.1"/>
</dbReference>
<feature type="transmembrane region" description="Helical" evidence="2">
    <location>
        <begin position="412"/>
        <end position="431"/>
    </location>
</feature>
<dbReference type="GeneID" id="80920818"/>
<dbReference type="Proteomes" id="UP001161438">
    <property type="component" value="Chromosome 14"/>
</dbReference>
<name>A0AA35IUX2_SACMI</name>
<keyword evidence="2" id="KW-0812">Transmembrane</keyword>